<feature type="chain" id="PRO_5032371695" description="Ig-like domain-containing protein" evidence="1">
    <location>
        <begin position="18"/>
        <end position="581"/>
    </location>
</feature>
<sequence length="581" mass="63129">MIAAVPLVLGWVATALPEYPPAHEDAACLLHLRSARSQVNQLPPLCPGSVNDTNSDNDGDGDEAVVSFSIDSNLHGMYCYDADTRKTAAYRTITEITDRNVCEQLCATDPECNYYGWHGDSQLEVGSRCYNCALYHTCEHQRESFCRDVSPPDNFVKAPADTAVPLMEKTFTADWRLTGQFCKGSQILAVDVDTVEDCKEMCVSLDACAYMSFYKDKQVREDADPESCDKNCRIFSDCDSPEMSMCWNPPVVFQIEVEASQALLQTGRKKQPTADLLVMLSGQNVENGVFACSTESALSLPLADSCTKVVDASKVGGNGQLRDAVQVEADVLVIEGNGVYRCQVTDDNPCSVLREDLDFPFQAVLSCPHIVAANSDHVLQCPADGSDPCHPLLDRPLYPISISLLPSTQDLIVTGYVHPSGNDQGVLHCFHANGTCFVVNMPPIQSYESVTASDKGYFAVTIDEQADMPRIDFCPLQYPGASQCVMQPVSGPGVEPAILPELVFILSLQVDAGRSALIVVGVENRESEAPDGTVEVAEIHVIYKCSIPQGAAIPADCQLVLEIEDDLWLTAHPISQQAPLV</sequence>
<keyword evidence="3" id="KW-1185">Reference proteome</keyword>
<dbReference type="EMBL" id="CAJNJA010071018">
    <property type="protein sequence ID" value="CAE7902662.1"/>
    <property type="molecule type" value="Genomic_DNA"/>
</dbReference>
<accession>A0A813BF02</accession>
<evidence type="ECO:0000256" key="1">
    <source>
        <dbReference type="SAM" id="SignalP"/>
    </source>
</evidence>
<evidence type="ECO:0000313" key="2">
    <source>
        <dbReference type="EMBL" id="CAE7902662.1"/>
    </source>
</evidence>
<keyword evidence="1" id="KW-0732">Signal</keyword>
<dbReference type="AlphaFoldDB" id="A0A813BF02"/>
<evidence type="ECO:0000313" key="3">
    <source>
        <dbReference type="Proteomes" id="UP000601435"/>
    </source>
</evidence>
<comment type="caution">
    <text evidence="2">The sequence shown here is derived from an EMBL/GenBank/DDBJ whole genome shotgun (WGS) entry which is preliminary data.</text>
</comment>
<proteinExistence type="predicted"/>
<protein>
    <recommendedName>
        <fullName evidence="4">Ig-like domain-containing protein</fullName>
    </recommendedName>
</protein>
<name>A0A813BF02_9DINO</name>
<dbReference type="OrthoDB" id="412105at2759"/>
<dbReference type="Proteomes" id="UP000601435">
    <property type="component" value="Unassembled WGS sequence"/>
</dbReference>
<evidence type="ECO:0008006" key="4">
    <source>
        <dbReference type="Google" id="ProtNLM"/>
    </source>
</evidence>
<gene>
    <name evidence="2" type="ORF">SNEC2469_LOCUS30423</name>
</gene>
<reference evidence="2" key="1">
    <citation type="submission" date="2021-02" db="EMBL/GenBank/DDBJ databases">
        <authorList>
            <person name="Dougan E. K."/>
            <person name="Rhodes N."/>
            <person name="Thang M."/>
            <person name="Chan C."/>
        </authorList>
    </citation>
    <scope>NUCLEOTIDE SEQUENCE</scope>
</reference>
<organism evidence="2 3">
    <name type="scientific">Symbiodinium necroappetens</name>
    <dbReference type="NCBI Taxonomy" id="1628268"/>
    <lineage>
        <taxon>Eukaryota</taxon>
        <taxon>Sar</taxon>
        <taxon>Alveolata</taxon>
        <taxon>Dinophyceae</taxon>
        <taxon>Suessiales</taxon>
        <taxon>Symbiodiniaceae</taxon>
        <taxon>Symbiodinium</taxon>
    </lineage>
</organism>
<feature type="signal peptide" evidence="1">
    <location>
        <begin position="1"/>
        <end position="17"/>
    </location>
</feature>